<evidence type="ECO:0000259" key="6">
    <source>
        <dbReference type="Pfam" id="PF07635"/>
    </source>
</evidence>
<feature type="domain" description="DUF1585" evidence="2">
    <location>
        <begin position="776"/>
        <end position="847"/>
    </location>
</feature>
<reference evidence="8 9" key="1">
    <citation type="submission" date="2023-02" db="EMBL/GenBank/DDBJ databases">
        <title>Genome sequence of Lentisphaera profundi SAORIC-696.</title>
        <authorList>
            <person name="Kim e."/>
            <person name="Cho J.-C."/>
            <person name="Choi A."/>
            <person name="Kang I."/>
        </authorList>
    </citation>
    <scope>NUCLEOTIDE SEQUENCE [LARGE SCALE GENOMIC DNA]</scope>
    <source>
        <strain evidence="8 9">SAORIC-696</strain>
    </source>
</reference>
<dbReference type="InterPro" id="IPR013036">
    <property type="entry name" value="DUF1587"/>
</dbReference>
<dbReference type="InterPro" id="IPR013039">
    <property type="entry name" value="DUF1588"/>
</dbReference>
<dbReference type="InterPro" id="IPR011478">
    <property type="entry name" value="DUF1585"/>
</dbReference>
<dbReference type="InterPro" id="IPR013043">
    <property type="entry name" value="DUF1595"/>
</dbReference>
<proteinExistence type="predicted"/>
<dbReference type="Pfam" id="PF07637">
    <property type="entry name" value="PSD5"/>
    <property type="match status" value="1"/>
</dbReference>
<evidence type="ECO:0000259" key="7">
    <source>
        <dbReference type="Pfam" id="PF07637"/>
    </source>
</evidence>
<feature type="domain" description="DUF1587" evidence="3">
    <location>
        <begin position="126"/>
        <end position="192"/>
    </location>
</feature>
<dbReference type="EMBL" id="CP117811">
    <property type="protein sequence ID" value="WDE96525.1"/>
    <property type="molecule type" value="Genomic_DNA"/>
</dbReference>
<accession>A0ABY7VQQ6</accession>
<feature type="chain" id="PRO_5046251277" evidence="1">
    <location>
        <begin position="20"/>
        <end position="850"/>
    </location>
</feature>
<sequence length="850" mass="96627">MKKFIFLSLVLFAFAAINADESYEIDGRILKPFLDNYCVKCHGAEKQKGDVRLDNIFAEGAKLDLNSEDTVFHLSDILDQLHLGEMPPKKAEHQPSSEALKQITSFLSTSLLELEKSRRTSGTVMRRLTIQEYKNTVRDLLDIDTEYLDFTTGFPADDNDHGFVNIGESQIMSEAHLDSYLDAAQKYLQRAFQFGPQRTSEIRTIKPSDWGLDAKTNGDWVFRFNNQDKYIDIGSGQRDLSTHNSLASVPKKLLVQRNNLKAGYYKIRISAGAVNRLTHPYDASMIPCDLSVPMQLGLYISDSFMGMTPSGGSNRNLLAVYDLKDNNEEEYECTVWLDKGEFPFVNWHNGPGVSDKWMRYVVAKYHDDITYSAKEGAHRYTITGKNAIPGRMVSESWKGPVIRIHNLELEGPLDDLPIANDLYMQGERVAISLHKVINAFAEKAYRRPIKAGEMQAYIKMAQELVISKKKSKRQALLMALQAVMVSRDFLFIPERNEFGIQLSSYEIASRLSYALWGSMPDKALMDLAKNDFLQERKIVRTQVERMLSDPKAAYLTKSFTDSWLHLSKLGEMPPDKRKFHNYYRDNLEAFMQEETRRFFDYILYNNRPITDFIDADYSFVNKQLAELYGLEGVVSPRFSKITWPAGTPRGGLLGQASVLTVSANGVETSPVIRGAWILENILGTPPAPPPPDVEALEPDIRGAKTLKERLSKHRDVETCADCHSKIDPYGFPLEFYDPIGEFRPNYNRSFWDVRKNIKIKRKGIKVDGSSELASSEKFHDLASLKQVLMKRKDLFARNLASKLLKHGVGRHLTVTDKDEITKILAKSQQGNYLFKDLLIDVISSQAFISK</sequence>
<organism evidence="8 9">
    <name type="scientific">Lentisphaera profundi</name>
    <dbReference type="NCBI Taxonomy" id="1658616"/>
    <lineage>
        <taxon>Bacteria</taxon>
        <taxon>Pseudomonadati</taxon>
        <taxon>Lentisphaerota</taxon>
        <taxon>Lentisphaeria</taxon>
        <taxon>Lentisphaerales</taxon>
        <taxon>Lentisphaeraceae</taxon>
        <taxon>Lentisphaera</taxon>
    </lineage>
</organism>
<feature type="domain" description="DUF1592" evidence="5">
    <location>
        <begin position="502"/>
        <end position="630"/>
    </location>
</feature>
<feature type="signal peptide" evidence="1">
    <location>
        <begin position="1"/>
        <end position="19"/>
    </location>
</feature>
<feature type="domain" description="DUF1588" evidence="4">
    <location>
        <begin position="649"/>
        <end position="744"/>
    </location>
</feature>
<dbReference type="Proteomes" id="UP001214250">
    <property type="component" value="Chromosome 1"/>
</dbReference>
<evidence type="ECO:0000256" key="1">
    <source>
        <dbReference type="SAM" id="SignalP"/>
    </source>
</evidence>
<dbReference type="RefSeq" id="WP_274150590.1">
    <property type="nucleotide sequence ID" value="NZ_CP117811.1"/>
</dbReference>
<dbReference type="Pfam" id="PF07626">
    <property type="entry name" value="PSD3"/>
    <property type="match status" value="1"/>
</dbReference>
<evidence type="ECO:0000259" key="5">
    <source>
        <dbReference type="Pfam" id="PF07631"/>
    </source>
</evidence>
<evidence type="ECO:0000259" key="3">
    <source>
        <dbReference type="Pfam" id="PF07626"/>
    </source>
</evidence>
<evidence type="ECO:0000259" key="4">
    <source>
        <dbReference type="Pfam" id="PF07627"/>
    </source>
</evidence>
<dbReference type="InterPro" id="IPR011429">
    <property type="entry name" value="Cyt_c_Planctomycete-type"/>
</dbReference>
<protein>
    <submittedName>
        <fullName evidence="8">DUF1592 domain-containing protein</fullName>
    </submittedName>
</protein>
<dbReference type="Pfam" id="PF07624">
    <property type="entry name" value="PSD2"/>
    <property type="match status" value="1"/>
</dbReference>
<dbReference type="Pfam" id="PF07627">
    <property type="entry name" value="PSCyt3"/>
    <property type="match status" value="1"/>
</dbReference>
<gene>
    <name evidence="8" type="ORF">PQO03_00910</name>
</gene>
<dbReference type="Pfam" id="PF07631">
    <property type="entry name" value="PSD4"/>
    <property type="match status" value="1"/>
</dbReference>
<feature type="domain" description="Cytochrome C Planctomycete-type" evidence="6">
    <location>
        <begin position="38"/>
        <end position="89"/>
    </location>
</feature>
<name>A0ABY7VQQ6_9BACT</name>
<evidence type="ECO:0000313" key="8">
    <source>
        <dbReference type="EMBL" id="WDE96525.1"/>
    </source>
</evidence>
<feature type="domain" description="DUF1595" evidence="7">
    <location>
        <begin position="434"/>
        <end position="494"/>
    </location>
</feature>
<evidence type="ECO:0000259" key="2">
    <source>
        <dbReference type="Pfam" id="PF07624"/>
    </source>
</evidence>
<keyword evidence="9" id="KW-1185">Reference proteome</keyword>
<evidence type="ECO:0000313" key="9">
    <source>
        <dbReference type="Proteomes" id="UP001214250"/>
    </source>
</evidence>
<keyword evidence="1" id="KW-0732">Signal</keyword>
<dbReference type="Pfam" id="PF07635">
    <property type="entry name" value="PSCyt1"/>
    <property type="match status" value="1"/>
</dbReference>
<dbReference type="InterPro" id="IPR013042">
    <property type="entry name" value="DUF1592"/>
</dbReference>